<name>A0ACC2ITL0_9PLEO</name>
<accession>A0ACC2ITL0</accession>
<reference evidence="1" key="1">
    <citation type="submission" date="2022-11" db="EMBL/GenBank/DDBJ databases">
        <title>Genome Sequence of Boeremia exigua.</title>
        <authorList>
            <person name="Buettner E."/>
        </authorList>
    </citation>
    <scope>NUCLEOTIDE SEQUENCE</scope>
    <source>
        <strain evidence="1">CU02</strain>
    </source>
</reference>
<dbReference type="Proteomes" id="UP001153331">
    <property type="component" value="Unassembled WGS sequence"/>
</dbReference>
<protein>
    <submittedName>
        <fullName evidence="1">Uncharacterized protein</fullName>
    </submittedName>
</protein>
<keyword evidence="2" id="KW-1185">Reference proteome</keyword>
<evidence type="ECO:0000313" key="1">
    <source>
        <dbReference type="EMBL" id="KAJ8118507.1"/>
    </source>
</evidence>
<comment type="caution">
    <text evidence="1">The sequence shown here is derived from an EMBL/GenBank/DDBJ whole genome shotgun (WGS) entry which is preliminary data.</text>
</comment>
<gene>
    <name evidence="1" type="ORF">OPT61_g524</name>
</gene>
<dbReference type="EMBL" id="JAPHNI010000017">
    <property type="protein sequence ID" value="KAJ8118507.1"/>
    <property type="molecule type" value="Genomic_DNA"/>
</dbReference>
<organism evidence="1 2">
    <name type="scientific">Boeremia exigua</name>
    <dbReference type="NCBI Taxonomy" id="749465"/>
    <lineage>
        <taxon>Eukaryota</taxon>
        <taxon>Fungi</taxon>
        <taxon>Dikarya</taxon>
        <taxon>Ascomycota</taxon>
        <taxon>Pezizomycotina</taxon>
        <taxon>Dothideomycetes</taxon>
        <taxon>Pleosporomycetidae</taxon>
        <taxon>Pleosporales</taxon>
        <taxon>Pleosporineae</taxon>
        <taxon>Didymellaceae</taxon>
        <taxon>Boeremia</taxon>
    </lineage>
</organism>
<sequence length="597" mass="65290">MRLNIATGPSQTDRDYKNGDNVRFPRSPITLDATMLTMGAHNTTVENTNVIQEAAARHHDLPLLPPPSQDEIDPLRWPHGLKIAALTATAFANFTANFAGAGLSVAMPVLQAQFNKTPSEVNSLLTFNFLLLGLGNLIWVPFGVKYGKRASLLVSTLMLFVVLIWSAKSIVPGIVSDIFFFHERATMMSGYTILIASATAIGPLVASFIVQYSSGTWVDYMWVCAALAGVNMVAIFFAYPESNFRRHESGSQHVAEMLASPQGRSDKDREVLRTEDVSRQTACVVRRPWTSIWKTCFTVDPSITLLEAFLQPLIILFKPSVLLAVYLYGTSLASQIILIFAFPELLMAPPYLFSSVGVGLMEIAAIIGFILGCLAGGWLADVVTSKVVARQNGQVYPEQRLVALVPGAVFAPAGCIIIALACAEKLHWIGIAFGFGMVSFGTIFTPNIAITYVVECYPSMAAESLVMINVFKNLVAFLFLYTATGWIAAKGWIQVYMIMFMLSILGLEAQIQLALQALKQDANLSQRRAAAIYRVPQSTLSDRRAGRPSRADTMPNLRGLDNNEEQLADMAAMANSLRAERNLGPVGTNWPSTFVKR</sequence>
<proteinExistence type="predicted"/>
<evidence type="ECO:0000313" key="2">
    <source>
        <dbReference type="Proteomes" id="UP001153331"/>
    </source>
</evidence>